<dbReference type="Proteomes" id="UP000535020">
    <property type="component" value="Unassembled WGS sequence"/>
</dbReference>
<protein>
    <submittedName>
        <fullName evidence="1">Uncharacterized protein</fullName>
    </submittedName>
</protein>
<keyword evidence="2" id="KW-1185">Reference proteome</keyword>
<evidence type="ECO:0000313" key="2">
    <source>
        <dbReference type="Proteomes" id="UP000535020"/>
    </source>
</evidence>
<comment type="caution">
    <text evidence="1">The sequence shown here is derived from an EMBL/GenBank/DDBJ whole genome shotgun (WGS) entry which is preliminary data.</text>
</comment>
<proteinExistence type="predicted"/>
<reference evidence="1 2" key="1">
    <citation type="submission" date="2020-07" db="EMBL/GenBank/DDBJ databases">
        <authorList>
            <person name="Sun Q."/>
        </authorList>
    </citation>
    <scope>NUCLEOTIDE SEQUENCE [LARGE SCALE GENOMIC DNA]</scope>
    <source>
        <strain evidence="1 2">MAH-1</strain>
    </source>
</reference>
<dbReference type="EMBL" id="JACBJI010000007">
    <property type="protein sequence ID" value="NYA72142.1"/>
    <property type="molecule type" value="Genomic_DNA"/>
</dbReference>
<sequence length="115" mass="11579">TAAAYAFAAQCDDFGDLTDGIAEFDLTQADATVLDGQPAGQFVVTYYADADDAAAGINPIDAASAVAYQSATGQVYAVVSNLGTGPTPDPAPCRSEVVTVSFTVEPLVTPVIDGG</sequence>
<dbReference type="RefSeq" id="WP_176006953.1">
    <property type="nucleotide sequence ID" value="NZ_JABWMI010000016.1"/>
</dbReference>
<accession>A0A7Y8Y4B4</accession>
<feature type="non-terminal residue" evidence="1">
    <location>
        <position position="1"/>
    </location>
</feature>
<name>A0A7Y8Y4B4_9FLAO</name>
<evidence type="ECO:0000313" key="1">
    <source>
        <dbReference type="EMBL" id="NYA72142.1"/>
    </source>
</evidence>
<organism evidence="1 2">
    <name type="scientific">Flavobacterium agri</name>
    <dbReference type="NCBI Taxonomy" id="2743471"/>
    <lineage>
        <taxon>Bacteria</taxon>
        <taxon>Pseudomonadati</taxon>
        <taxon>Bacteroidota</taxon>
        <taxon>Flavobacteriia</taxon>
        <taxon>Flavobacteriales</taxon>
        <taxon>Flavobacteriaceae</taxon>
        <taxon>Flavobacterium</taxon>
    </lineage>
</organism>
<dbReference type="AlphaFoldDB" id="A0A7Y8Y4B4"/>
<gene>
    <name evidence="1" type="ORF">HZF10_14530</name>
</gene>
<feature type="non-terminal residue" evidence="1">
    <location>
        <position position="115"/>
    </location>
</feature>